<dbReference type="OrthoDB" id="10261701at2759"/>
<comment type="similarity">
    <text evidence="1">Belongs to the STK19 family.</text>
</comment>
<dbReference type="Pfam" id="PF10494">
    <property type="entry name" value="Stk19"/>
    <property type="match status" value="1"/>
</dbReference>
<accession>A0A8S9YJ03</accession>
<sequence length="249" mass="27966">MKRRRNGQIIPSEKHAVEMIRSIPSFQTVDEALQFSFDSFPSVSFNPPLRPILVKSQIYAVVANRNSVDSQLMRMQNDGKIRMLKLEDETDETLAIMRSEDYAASFRDVGVSDIDDTTVFERFCNWTLNDQRSLSVNKPTLLQQFTDKQITRLIQGGALTIRSVDLWWISSPCLGRFLKAYKAGQRALLALVRRQKFKELLLSSIATRGLGGSGTCRLGYLYHVLAHVGAGTLISVPTTSGPLIRLRTG</sequence>
<keyword evidence="3" id="KW-1185">Reference proteome</keyword>
<proteinExistence type="inferred from homology"/>
<comment type="caution">
    <text evidence="2">The sequence shown here is derived from an EMBL/GenBank/DDBJ whole genome shotgun (WGS) entry which is preliminary data.</text>
</comment>
<dbReference type="PANTHER" id="PTHR15243">
    <property type="entry name" value="SERINE/THREONINE-PROTEIN KINASE 19"/>
    <property type="match status" value="1"/>
</dbReference>
<evidence type="ECO:0000313" key="3">
    <source>
        <dbReference type="Proteomes" id="UP000822476"/>
    </source>
</evidence>
<dbReference type="GO" id="GO:0046579">
    <property type="term" value="P:positive regulation of Ras protein signal transduction"/>
    <property type="evidence" value="ECO:0007669"/>
    <property type="project" value="TreeGrafter"/>
</dbReference>
<dbReference type="AlphaFoldDB" id="A0A8S9YJ03"/>
<organism evidence="2 3">
    <name type="scientific">Paragonimus skrjabini miyazakii</name>
    <dbReference type="NCBI Taxonomy" id="59628"/>
    <lineage>
        <taxon>Eukaryota</taxon>
        <taxon>Metazoa</taxon>
        <taxon>Spiralia</taxon>
        <taxon>Lophotrochozoa</taxon>
        <taxon>Platyhelminthes</taxon>
        <taxon>Trematoda</taxon>
        <taxon>Digenea</taxon>
        <taxon>Plagiorchiida</taxon>
        <taxon>Troglotremata</taxon>
        <taxon>Troglotrematidae</taxon>
        <taxon>Paragonimus</taxon>
    </lineage>
</organism>
<dbReference type="EMBL" id="JTDE01007175">
    <property type="protein sequence ID" value="KAF7240685.1"/>
    <property type="molecule type" value="Genomic_DNA"/>
</dbReference>
<evidence type="ECO:0000313" key="2">
    <source>
        <dbReference type="EMBL" id="KAF7240685.1"/>
    </source>
</evidence>
<dbReference type="Proteomes" id="UP000822476">
    <property type="component" value="Unassembled WGS sequence"/>
</dbReference>
<evidence type="ECO:0008006" key="4">
    <source>
        <dbReference type="Google" id="ProtNLM"/>
    </source>
</evidence>
<name>A0A8S9YJ03_9TREM</name>
<dbReference type="PANTHER" id="PTHR15243:SF0">
    <property type="entry name" value="SERINE_THREONINE-PROTEIN KINASE 19"/>
    <property type="match status" value="1"/>
</dbReference>
<reference evidence="2" key="1">
    <citation type="submission" date="2019-07" db="EMBL/GenBank/DDBJ databases">
        <title>Annotation for the trematode Paragonimus miyazaki's.</title>
        <authorList>
            <person name="Choi Y.-J."/>
        </authorList>
    </citation>
    <scope>NUCLEOTIDE SEQUENCE</scope>
    <source>
        <strain evidence="2">Japan</strain>
    </source>
</reference>
<evidence type="ECO:0000256" key="1">
    <source>
        <dbReference type="ARBA" id="ARBA00093458"/>
    </source>
</evidence>
<gene>
    <name evidence="2" type="ORF">EG68_11005</name>
</gene>
<protein>
    <recommendedName>
        <fullName evidence="4">Serine/threonine-protein kinase 19</fullName>
    </recommendedName>
</protein>
<dbReference type="InterPro" id="IPR018865">
    <property type="entry name" value="STK19-like"/>
</dbReference>